<comment type="caution">
    <text evidence="2">The sequence shown here is derived from an EMBL/GenBank/DDBJ whole genome shotgun (WGS) entry which is preliminary data.</text>
</comment>
<keyword evidence="3" id="KW-1185">Reference proteome</keyword>
<dbReference type="RefSeq" id="WP_052220962.1">
    <property type="nucleotide sequence ID" value="NZ_LHUR01000018.1"/>
</dbReference>
<name>A0A0L6ZB52_9CLOT</name>
<reference evidence="3" key="1">
    <citation type="submission" date="2015-08" db="EMBL/GenBank/DDBJ databases">
        <title>Genome sequence of the strict anaerobe Clostridium homopropionicum LuHBu1 (DSM 5847T).</title>
        <authorList>
            <person name="Poehlein A."/>
            <person name="Beck M."/>
            <person name="Schiel-Bengelsdorf B."/>
            <person name="Bengelsdorf F.R."/>
            <person name="Daniel R."/>
            <person name="Duerre P."/>
        </authorList>
    </citation>
    <scope>NUCLEOTIDE SEQUENCE [LARGE SCALE GENOMIC DNA]</scope>
    <source>
        <strain evidence="3">DSM 5847</strain>
    </source>
</reference>
<feature type="transmembrane region" description="Helical" evidence="1">
    <location>
        <begin position="58"/>
        <end position="76"/>
    </location>
</feature>
<gene>
    <name evidence="2" type="ORF">CLHOM_13950</name>
</gene>
<dbReference type="STRING" id="36844.SAMN04488501_11180"/>
<sequence>MLKITLLELFLRGVPEGFLFIFGTYAFSKRIINAKSFIMSSILYVILVYLIRSLPIHYGVHAILNIFVLIILTVNINKISLIKSIRSGVIIIMLQFLFEGINVLIIQYIFKVDINYVFTQPSAKILYGIPSIVIFACVVIGYYIILLKKKELELN</sequence>
<feature type="transmembrane region" description="Helical" evidence="1">
    <location>
        <begin position="6"/>
        <end position="27"/>
    </location>
</feature>
<keyword evidence="1" id="KW-0812">Transmembrane</keyword>
<feature type="transmembrane region" description="Helical" evidence="1">
    <location>
        <begin position="125"/>
        <end position="145"/>
    </location>
</feature>
<dbReference type="EMBL" id="LHUR01000018">
    <property type="protein sequence ID" value="KOA20196.1"/>
    <property type="molecule type" value="Genomic_DNA"/>
</dbReference>
<feature type="transmembrane region" description="Helical" evidence="1">
    <location>
        <begin position="88"/>
        <end position="110"/>
    </location>
</feature>
<feature type="transmembrane region" description="Helical" evidence="1">
    <location>
        <begin position="34"/>
        <end position="52"/>
    </location>
</feature>
<accession>A0A0L6ZB52</accession>
<dbReference type="Proteomes" id="UP000037043">
    <property type="component" value="Unassembled WGS sequence"/>
</dbReference>
<protein>
    <submittedName>
        <fullName evidence="2">Uncharacterized protein</fullName>
    </submittedName>
</protein>
<keyword evidence="1" id="KW-0472">Membrane</keyword>
<evidence type="ECO:0000313" key="3">
    <source>
        <dbReference type="Proteomes" id="UP000037043"/>
    </source>
</evidence>
<dbReference type="AlphaFoldDB" id="A0A0L6ZB52"/>
<evidence type="ECO:0000256" key="1">
    <source>
        <dbReference type="SAM" id="Phobius"/>
    </source>
</evidence>
<evidence type="ECO:0000313" key="2">
    <source>
        <dbReference type="EMBL" id="KOA20196.1"/>
    </source>
</evidence>
<dbReference type="PATRIC" id="fig|1121318.3.peg.1405"/>
<organism evidence="2 3">
    <name type="scientific">Clostridium homopropionicum DSM 5847</name>
    <dbReference type="NCBI Taxonomy" id="1121318"/>
    <lineage>
        <taxon>Bacteria</taxon>
        <taxon>Bacillati</taxon>
        <taxon>Bacillota</taxon>
        <taxon>Clostridia</taxon>
        <taxon>Eubacteriales</taxon>
        <taxon>Clostridiaceae</taxon>
        <taxon>Clostridium</taxon>
    </lineage>
</organism>
<proteinExistence type="predicted"/>
<keyword evidence="1" id="KW-1133">Transmembrane helix</keyword>